<reference evidence="1" key="1">
    <citation type="submission" date="2018-02" db="EMBL/GenBank/DDBJ databases">
        <title>Rhizophora mucronata_Transcriptome.</title>
        <authorList>
            <person name="Meera S.P."/>
            <person name="Sreeshan A."/>
            <person name="Augustine A."/>
        </authorList>
    </citation>
    <scope>NUCLEOTIDE SEQUENCE</scope>
    <source>
        <tissue evidence="1">Leaf</tissue>
    </source>
</reference>
<proteinExistence type="predicted"/>
<sequence>MPELIRRAHSTLQHLHCFMTFRNRGISSSMAHNKSADGIDFLALIFYDHL</sequence>
<accession>A0A2P2IJD8</accession>
<dbReference type="EMBL" id="GGEC01000863">
    <property type="protein sequence ID" value="MBW81346.1"/>
    <property type="molecule type" value="Transcribed_RNA"/>
</dbReference>
<evidence type="ECO:0000313" key="1">
    <source>
        <dbReference type="EMBL" id="MBW81346.1"/>
    </source>
</evidence>
<dbReference type="AlphaFoldDB" id="A0A2P2IJD8"/>
<protein>
    <submittedName>
        <fullName evidence="1">Uncharacterized protein</fullName>
    </submittedName>
</protein>
<name>A0A2P2IJD8_RHIMU</name>
<organism evidence="1">
    <name type="scientific">Rhizophora mucronata</name>
    <name type="common">Asiatic mangrove</name>
    <dbReference type="NCBI Taxonomy" id="61149"/>
    <lineage>
        <taxon>Eukaryota</taxon>
        <taxon>Viridiplantae</taxon>
        <taxon>Streptophyta</taxon>
        <taxon>Embryophyta</taxon>
        <taxon>Tracheophyta</taxon>
        <taxon>Spermatophyta</taxon>
        <taxon>Magnoliopsida</taxon>
        <taxon>eudicotyledons</taxon>
        <taxon>Gunneridae</taxon>
        <taxon>Pentapetalae</taxon>
        <taxon>rosids</taxon>
        <taxon>fabids</taxon>
        <taxon>Malpighiales</taxon>
        <taxon>Rhizophoraceae</taxon>
        <taxon>Rhizophora</taxon>
    </lineage>
</organism>